<evidence type="ECO:0000256" key="4">
    <source>
        <dbReference type="ARBA" id="ARBA00023242"/>
    </source>
</evidence>
<feature type="compositionally biased region" description="Polar residues" evidence="7">
    <location>
        <begin position="1"/>
        <end position="19"/>
    </location>
</feature>
<feature type="DNA-binding region" description="Homeobox" evidence="5">
    <location>
        <begin position="202"/>
        <end position="261"/>
    </location>
</feature>
<comment type="subcellular location">
    <subcellularLocation>
        <location evidence="1 5 6">Nucleus</location>
    </subcellularLocation>
</comment>
<name>A0ABM4FNK7_9AVES</name>
<proteinExistence type="predicted"/>
<dbReference type="InterPro" id="IPR050649">
    <property type="entry name" value="Paired_Homeobox_TFs"/>
</dbReference>
<evidence type="ECO:0000256" key="1">
    <source>
        <dbReference type="ARBA" id="ARBA00004123"/>
    </source>
</evidence>
<dbReference type="PROSITE" id="PS50071">
    <property type="entry name" value="HOMEOBOX_2"/>
    <property type="match status" value="1"/>
</dbReference>
<protein>
    <submittedName>
        <fullName evidence="10">Homeobox protein aristaless-like 3</fullName>
    </submittedName>
</protein>
<dbReference type="PROSITE" id="PS00027">
    <property type="entry name" value="HOMEOBOX_1"/>
    <property type="match status" value="1"/>
</dbReference>
<keyword evidence="3 5" id="KW-0371">Homeobox</keyword>
<dbReference type="Proteomes" id="UP001652627">
    <property type="component" value="Chromosome 25"/>
</dbReference>
<dbReference type="InterPro" id="IPR001356">
    <property type="entry name" value="HD"/>
</dbReference>
<evidence type="ECO:0000256" key="2">
    <source>
        <dbReference type="ARBA" id="ARBA00023125"/>
    </source>
</evidence>
<gene>
    <name evidence="10" type="primary">ALX3</name>
</gene>
<evidence type="ECO:0000256" key="3">
    <source>
        <dbReference type="ARBA" id="ARBA00023155"/>
    </source>
</evidence>
<dbReference type="CDD" id="cd00086">
    <property type="entry name" value="homeodomain"/>
    <property type="match status" value="1"/>
</dbReference>
<accession>A0ABM4FNK7</accession>
<dbReference type="GeneID" id="106493198"/>
<feature type="region of interest" description="Disordered" evidence="7">
    <location>
        <begin position="1"/>
        <end position="21"/>
    </location>
</feature>
<keyword evidence="4 5" id="KW-0539">Nucleus</keyword>
<dbReference type="InterPro" id="IPR017970">
    <property type="entry name" value="Homeobox_CS"/>
</dbReference>
<keyword evidence="9" id="KW-1185">Reference proteome</keyword>
<dbReference type="PANTHER" id="PTHR24329">
    <property type="entry name" value="HOMEOBOX PROTEIN ARISTALESS"/>
    <property type="match status" value="1"/>
</dbReference>
<feature type="region of interest" description="Disordered" evidence="7">
    <location>
        <begin position="39"/>
        <end position="72"/>
    </location>
</feature>
<dbReference type="InterPro" id="IPR009057">
    <property type="entry name" value="Homeodomain-like_sf"/>
</dbReference>
<keyword evidence="2 5" id="KW-0238">DNA-binding</keyword>
<sequence>MSYLQTYSQGHGAKATSSHHPVKASIRWDGVCVGGGGAWRSLPSHQHHPPPPRPRTKSAPRRPPRPLQTCGMEAQGCPAFPPACQAGFLRAPGTFGTGLLGPPRHPPPLSPRLARCPPDKAEPRYLGAASPGPLTVAVNGKPFYPAGAAGSEKGCKAGYQPAPAACRGPSKAPAELGCSLAAPLGAPELAEPLEPGKSKAKKRRNRTTFSTFQLEELEKVFQRTHYPDVYAREQLALRTDLTEARVQVWFQNRRAKWRKRERYGKIQELQNNLWPSSGSPAAPCLVPPESIPAPRVSPYPPAHGNGGFAGLPQPLYSLPPALGPPRFEGAPENAGKAPLLLRLKGKEPASGLLGWAT</sequence>
<dbReference type="Pfam" id="PF00046">
    <property type="entry name" value="Homeodomain"/>
    <property type="match status" value="1"/>
</dbReference>
<evidence type="ECO:0000259" key="8">
    <source>
        <dbReference type="PROSITE" id="PS50071"/>
    </source>
</evidence>
<evidence type="ECO:0000256" key="6">
    <source>
        <dbReference type="RuleBase" id="RU000682"/>
    </source>
</evidence>
<feature type="compositionally biased region" description="Basic residues" evidence="7">
    <location>
        <begin position="45"/>
        <end position="64"/>
    </location>
</feature>
<dbReference type="RefSeq" id="XP_067166531.1">
    <property type="nucleotide sequence ID" value="XM_067310430.1"/>
</dbReference>
<evidence type="ECO:0000313" key="9">
    <source>
        <dbReference type="Proteomes" id="UP001652627"/>
    </source>
</evidence>
<organism evidence="9 10">
    <name type="scientific">Apteryx mantelli</name>
    <name type="common">North Island brown kiwi</name>
    <dbReference type="NCBI Taxonomy" id="2696672"/>
    <lineage>
        <taxon>Eukaryota</taxon>
        <taxon>Metazoa</taxon>
        <taxon>Chordata</taxon>
        <taxon>Craniata</taxon>
        <taxon>Vertebrata</taxon>
        <taxon>Euteleostomi</taxon>
        <taxon>Archelosauria</taxon>
        <taxon>Archosauria</taxon>
        <taxon>Dinosauria</taxon>
        <taxon>Saurischia</taxon>
        <taxon>Theropoda</taxon>
        <taxon>Coelurosauria</taxon>
        <taxon>Aves</taxon>
        <taxon>Palaeognathae</taxon>
        <taxon>Apterygiformes</taxon>
        <taxon>Apterygidae</taxon>
        <taxon>Apteryx</taxon>
    </lineage>
</organism>
<reference evidence="10" key="1">
    <citation type="submission" date="2025-08" db="UniProtKB">
        <authorList>
            <consortium name="RefSeq"/>
        </authorList>
    </citation>
    <scope>IDENTIFICATION</scope>
    <source>
        <tissue evidence="10">Blood</tissue>
    </source>
</reference>
<evidence type="ECO:0000313" key="10">
    <source>
        <dbReference type="RefSeq" id="XP_067166531.1"/>
    </source>
</evidence>
<dbReference type="SUPFAM" id="SSF46689">
    <property type="entry name" value="Homeodomain-like"/>
    <property type="match status" value="1"/>
</dbReference>
<dbReference type="Gene3D" id="1.10.10.60">
    <property type="entry name" value="Homeodomain-like"/>
    <property type="match status" value="1"/>
</dbReference>
<dbReference type="PANTHER" id="PTHR24329:SF578">
    <property type="entry name" value="HOMEOBOX PROTEIN ARISTALESS-LIKE 3"/>
    <property type="match status" value="1"/>
</dbReference>
<evidence type="ECO:0000256" key="7">
    <source>
        <dbReference type="SAM" id="MobiDB-lite"/>
    </source>
</evidence>
<dbReference type="SMART" id="SM00389">
    <property type="entry name" value="HOX"/>
    <property type="match status" value="1"/>
</dbReference>
<evidence type="ECO:0000256" key="5">
    <source>
        <dbReference type="PROSITE-ProRule" id="PRU00108"/>
    </source>
</evidence>
<feature type="domain" description="Homeobox" evidence="8">
    <location>
        <begin position="200"/>
        <end position="260"/>
    </location>
</feature>